<keyword evidence="2" id="KW-1185">Reference proteome</keyword>
<reference evidence="1 2" key="1">
    <citation type="submission" date="2019-12" db="EMBL/GenBank/DDBJ databases">
        <authorList>
            <person name="Huq M.A."/>
        </authorList>
    </citation>
    <scope>NUCLEOTIDE SEQUENCE [LARGE SCALE GENOMIC DNA]</scope>
    <source>
        <strain evidence="1 2">MAH-20</strain>
    </source>
</reference>
<dbReference type="RefSeq" id="WP_157026985.1">
    <property type="nucleotide sequence ID" value="NZ_WQMS01000009.1"/>
</dbReference>
<name>A0A6I4J1S3_9SPHN</name>
<gene>
    <name evidence="1" type="ORF">GON01_08735</name>
</gene>
<evidence type="ECO:0000313" key="1">
    <source>
        <dbReference type="EMBL" id="MVO78018.1"/>
    </source>
</evidence>
<proteinExistence type="predicted"/>
<dbReference type="AlphaFoldDB" id="A0A6I4J1S3"/>
<comment type="caution">
    <text evidence="1">The sequence shown here is derived from an EMBL/GenBank/DDBJ whole genome shotgun (WGS) entry which is preliminary data.</text>
</comment>
<dbReference type="Proteomes" id="UP000441389">
    <property type="component" value="Unassembled WGS sequence"/>
</dbReference>
<evidence type="ECO:0000313" key="2">
    <source>
        <dbReference type="Proteomes" id="UP000441389"/>
    </source>
</evidence>
<protein>
    <submittedName>
        <fullName evidence="1">Uncharacterized protein</fullName>
    </submittedName>
</protein>
<sequence length="410" mass="44397">MNPRTGKASKARIAWGIALGGLTAFAAYEAFASAFTNVTHRVRPELALLLSPDDPIALATIGETQLLSGKAIRHPDRLANLGKRSIKQLAVNPIALSLIGYSRSDADYRAGRSAMELADRMNRANLPVHLWLIEAAVARNDAAEALRHYDVAMRTSRSARQILSPVLTSALEDKALWPPFLSIARERPEWLPDFLRFAVRNSAKPAVFAELIEASGGVSGSAVSAAVSSELLKRLADQGAIGPALRLYASLPDADPKTPKSLSFEIADIDPRYAPLTWVTYNTPIMGSGFLRGASESENELHVNFYEPGNAQAAAKLIVVPAGTYRVRARQYLAEGSSGGRLTWEVMCQTGAQQKILWSKRLDLTPHPAQLDELIALPAGCDAFLVRIVGKTDQPGSEMVVQSPRLDRVS</sequence>
<dbReference type="EMBL" id="WQMS01000009">
    <property type="protein sequence ID" value="MVO78018.1"/>
    <property type="molecule type" value="Genomic_DNA"/>
</dbReference>
<organism evidence="1 2">
    <name type="scientific">Sphingomonas horti</name>
    <dbReference type="NCBI Taxonomy" id="2682842"/>
    <lineage>
        <taxon>Bacteria</taxon>
        <taxon>Pseudomonadati</taxon>
        <taxon>Pseudomonadota</taxon>
        <taxon>Alphaproteobacteria</taxon>
        <taxon>Sphingomonadales</taxon>
        <taxon>Sphingomonadaceae</taxon>
        <taxon>Sphingomonas</taxon>
    </lineage>
</organism>
<accession>A0A6I4J1S3</accession>